<feature type="region of interest" description="Disordered" evidence="1">
    <location>
        <begin position="1"/>
        <end position="22"/>
    </location>
</feature>
<evidence type="ECO:0000256" key="2">
    <source>
        <dbReference type="SAM" id="Phobius"/>
    </source>
</evidence>
<accession>A0A7W9CVA2</accession>
<dbReference type="AlphaFoldDB" id="A0A7W9CVA2"/>
<keyword evidence="2" id="KW-1133">Transmembrane helix</keyword>
<protein>
    <submittedName>
        <fullName evidence="3">Uncharacterized protein</fullName>
    </submittedName>
</protein>
<organism evidence="3 4">
    <name type="scientific">Prosthecomicrobium pneumaticum</name>
    <dbReference type="NCBI Taxonomy" id="81895"/>
    <lineage>
        <taxon>Bacteria</taxon>
        <taxon>Pseudomonadati</taxon>
        <taxon>Pseudomonadota</taxon>
        <taxon>Alphaproteobacteria</taxon>
        <taxon>Hyphomicrobiales</taxon>
        <taxon>Kaistiaceae</taxon>
        <taxon>Prosthecomicrobium</taxon>
    </lineage>
</organism>
<evidence type="ECO:0000313" key="3">
    <source>
        <dbReference type="EMBL" id="MBB5752319.1"/>
    </source>
</evidence>
<evidence type="ECO:0000313" key="4">
    <source>
        <dbReference type="Proteomes" id="UP000523821"/>
    </source>
</evidence>
<keyword evidence="2" id="KW-0812">Transmembrane</keyword>
<comment type="caution">
    <text evidence="3">The sequence shown here is derived from an EMBL/GenBank/DDBJ whole genome shotgun (WGS) entry which is preliminary data.</text>
</comment>
<sequence length="148" mass="14932">MTGSTRQPLSMSRTEFEDSLDRHGGTLAQWPEAERRAAQSLVLSDRDAAAALALAARLDRALGALPAAPVELGYATRIAARVADRMAAPRLGRLAAAFGTTALAASLVAGFVLGTTLAPTDDASTLAALVLPDIDGGSSAGTSSGGTL</sequence>
<feature type="compositionally biased region" description="Polar residues" evidence="1">
    <location>
        <begin position="1"/>
        <end position="13"/>
    </location>
</feature>
<reference evidence="3 4" key="1">
    <citation type="submission" date="2020-08" db="EMBL/GenBank/DDBJ databases">
        <title>Genomic Encyclopedia of Type Strains, Phase IV (KMG-IV): sequencing the most valuable type-strain genomes for metagenomic binning, comparative biology and taxonomic classification.</title>
        <authorList>
            <person name="Goeker M."/>
        </authorList>
    </citation>
    <scope>NUCLEOTIDE SEQUENCE [LARGE SCALE GENOMIC DNA]</scope>
    <source>
        <strain evidence="3 4">DSM 16268</strain>
    </source>
</reference>
<dbReference type="RefSeq" id="WP_183853858.1">
    <property type="nucleotide sequence ID" value="NZ_JACHOO010000002.1"/>
</dbReference>
<name>A0A7W9CVA2_9HYPH</name>
<keyword evidence="2" id="KW-0472">Membrane</keyword>
<dbReference type="Proteomes" id="UP000523821">
    <property type="component" value="Unassembled WGS sequence"/>
</dbReference>
<evidence type="ECO:0000256" key="1">
    <source>
        <dbReference type="SAM" id="MobiDB-lite"/>
    </source>
</evidence>
<proteinExistence type="predicted"/>
<gene>
    <name evidence="3" type="ORF">GGQ63_001371</name>
</gene>
<dbReference type="EMBL" id="JACHOO010000002">
    <property type="protein sequence ID" value="MBB5752319.1"/>
    <property type="molecule type" value="Genomic_DNA"/>
</dbReference>
<keyword evidence="4" id="KW-1185">Reference proteome</keyword>
<feature type="transmembrane region" description="Helical" evidence="2">
    <location>
        <begin position="94"/>
        <end position="114"/>
    </location>
</feature>